<keyword evidence="3" id="KW-1185">Reference proteome</keyword>
<evidence type="ECO:0000313" key="2">
    <source>
        <dbReference type="EMBL" id="KGO63566.1"/>
    </source>
</evidence>
<comment type="caution">
    <text evidence="2">The sequence shown here is derived from an EMBL/GenBank/DDBJ whole genome shotgun (WGS) entry which is preliminary data.</text>
</comment>
<evidence type="ECO:0000256" key="1">
    <source>
        <dbReference type="SAM" id="MobiDB-lite"/>
    </source>
</evidence>
<dbReference type="OrthoDB" id="4336174at2759"/>
<accession>A0A0A2K9K5</accession>
<evidence type="ECO:0000313" key="3">
    <source>
        <dbReference type="Proteomes" id="UP000030104"/>
    </source>
</evidence>
<organism evidence="2 3">
    <name type="scientific">Penicillium italicum</name>
    <name type="common">Blue mold</name>
    <dbReference type="NCBI Taxonomy" id="40296"/>
    <lineage>
        <taxon>Eukaryota</taxon>
        <taxon>Fungi</taxon>
        <taxon>Dikarya</taxon>
        <taxon>Ascomycota</taxon>
        <taxon>Pezizomycotina</taxon>
        <taxon>Eurotiomycetes</taxon>
        <taxon>Eurotiomycetidae</taxon>
        <taxon>Eurotiales</taxon>
        <taxon>Aspergillaceae</taxon>
        <taxon>Penicillium</taxon>
    </lineage>
</organism>
<proteinExistence type="predicted"/>
<reference evidence="2 3" key="1">
    <citation type="journal article" date="2015" name="Mol. Plant Microbe Interact.">
        <title>Genome, transcriptome, and functional analyses of Penicillium expansum provide new insights into secondary metabolism and pathogenicity.</title>
        <authorList>
            <person name="Ballester A.R."/>
            <person name="Marcet-Houben M."/>
            <person name="Levin E."/>
            <person name="Sela N."/>
            <person name="Selma-Lazaro C."/>
            <person name="Carmona L."/>
            <person name="Wisniewski M."/>
            <person name="Droby S."/>
            <person name="Gonzalez-Candelas L."/>
            <person name="Gabaldon T."/>
        </authorList>
    </citation>
    <scope>NUCLEOTIDE SEQUENCE [LARGE SCALE GENOMIC DNA]</scope>
    <source>
        <strain evidence="2 3">PHI-1</strain>
    </source>
</reference>
<feature type="compositionally biased region" description="Low complexity" evidence="1">
    <location>
        <begin position="1"/>
        <end position="10"/>
    </location>
</feature>
<name>A0A0A2K9K5_PENIT</name>
<dbReference type="HOGENOM" id="CLU_2740834_0_0_1"/>
<dbReference type="STRING" id="40296.A0A0A2K9K5"/>
<protein>
    <submittedName>
        <fullName evidence="2">Uncharacterized protein</fullName>
    </submittedName>
</protein>
<gene>
    <name evidence="2" type="ORF">PITC_049480</name>
</gene>
<dbReference type="Proteomes" id="UP000030104">
    <property type="component" value="Unassembled WGS sequence"/>
</dbReference>
<dbReference type="EMBL" id="JQGA01001632">
    <property type="protein sequence ID" value="KGO63566.1"/>
    <property type="molecule type" value="Genomic_DNA"/>
</dbReference>
<dbReference type="PhylomeDB" id="A0A0A2K9K5"/>
<sequence>MGSTTTTVTTAKRKRHVVAETPTIIMPARKAKSQSRSPAELASLVSAAHGRKRLKTSVDSAKAKKCRTAQE</sequence>
<feature type="region of interest" description="Disordered" evidence="1">
    <location>
        <begin position="1"/>
        <end position="71"/>
    </location>
</feature>
<dbReference type="AlphaFoldDB" id="A0A0A2K9K5"/>